<evidence type="ECO:0000313" key="2">
    <source>
        <dbReference type="Proteomes" id="UP000762676"/>
    </source>
</evidence>
<protein>
    <submittedName>
        <fullName evidence="1">Uncharacterized protein</fullName>
    </submittedName>
</protein>
<evidence type="ECO:0000313" key="1">
    <source>
        <dbReference type="EMBL" id="GFR59886.1"/>
    </source>
</evidence>
<sequence>MIIRKMKEDTAWPVWNWAVGQPEGQDEGHPCPSCVPHCPRYMPPPEQRSSRREYRETSVWLSLTGDAVFLPDNSRFTRRAGLTKAKYESGLEALKKKCPYNTAVLPVCRQYLA</sequence>
<gene>
    <name evidence="1" type="ORF">ElyMa_005395600</name>
</gene>
<dbReference type="AlphaFoldDB" id="A0AAV4EHV1"/>
<comment type="caution">
    <text evidence="1">The sequence shown here is derived from an EMBL/GenBank/DDBJ whole genome shotgun (WGS) entry which is preliminary data.</text>
</comment>
<name>A0AAV4EHV1_9GAST</name>
<reference evidence="1 2" key="1">
    <citation type="journal article" date="2021" name="Elife">
        <title>Chloroplast acquisition without the gene transfer in kleptoplastic sea slugs, Plakobranchus ocellatus.</title>
        <authorList>
            <person name="Maeda T."/>
            <person name="Takahashi S."/>
            <person name="Yoshida T."/>
            <person name="Shimamura S."/>
            <person name="Takaki Y."/>
            <person name="Nagai Y."/>
            <person name="Toyoda A."/>
            <person name="Suzuki Y."/>
            <person name="Arimoto A."/>
            <person name="Ishii H."/>
            <person name="Satoh N."/>
            <person name="Nishiyama T."/>
            <person name="Hasebe M."/>
            <person name="Maruyama T."/>
            <person name="Minagawa J."/>
            <person name="Obokata J."/>
            <person name="Shigenobu S."/>
        </authorList>
    </citation>
    <scope>NUCLEOTIDE SEQUENCE [LARGE SCALE GENOMIC DNA]</scope>
</reference>
<keyword evidence="2" id="KW-1185">Reference proteome</keyword>
<proteinExistence type="predicted"/>
<dbReference type="Proteomes" id="UP000762676">
    <property type="component" value="Unassembled WGS sequence"/>
</dbReference>
<dbReference type="EMBL" id="BMAT01010742">
    <property type="protein sequence ID" value="GFR59886.1"/>
    <property type="molecule type" value="Genomic_DNA"/>
</dbReference>
<accession>A0AAV4EHV1</accession>
<organism evidence="1 2">
    <name type="scientific">Elysia marginata</name>
    <dbReference type="NCBI Taxonomy" id="1093978"/>
    <lineage>
        <taxon>Eukaryota</taxon>
        <taxon>Metazoa</taxon>
        <taxon>Spiralia</taxon>
        <taxon>Lophotrochozoa</taxon>
        <taxon>Mollusca</taxon>
        <taxon>Gastropoda</taxon>
        <taxon>Heterobranchia</taxon>
        <taxon>Euthyneura</taxon>
        <taxon>Panpulmonata</taxon>
        <taxon>Sacoglossa</taxon>
        <taxon>Placobranchoidea</taxon>
        <taxon>Plakobranchidae</taxon>
        <taxon>Elysia</taxon>
    </lineage>
</organism>